<dbReference type="EMBL" id="JAPFFF010000012">
    <property type="protein sequence ID" value="KAK8876644.1"/>
    <property type="molecule type" value="Genomic_DNA"/>
</dbReference>
<name>A0ABR2JFU1_9EUKA</name>
<reference evidence="2 3" key="1">
    <citation type="submission" date="2024-04" db="EMBL/GenBank/DDBJ databases">
        <title>Tritrichomonas musculus Genome.</title>
        <authorList>
            <person name="Alves-Ferreira E."/>
            <person name="Grigg M."/>
            <person name="Lorenzi H."/>
            <person name="Galac M."/>
        </authorList>
    </citation>
    <scope>NUCLEOTIDE SEQUENCE [LARGE SCALE GENOMIC DNA]</scope>
    <source>
        <strain evidence="2 3">EAF2021</strain>
    </source>
</reference>
<evidence type="ECO:0000259" key="1">
    <source>
        <dbReference type="Pfam" id="PF00754"/>
    </source>
</evidence>
<dbReference type="PANTHER" id="PTHR47457">
    <property type="entry name" value="OS05G0345500 PROTEIN"/>
    <property type="match status" value="1"/>
</dbReference>
<dbReference type="SUPFAM" id="SSF49785">
    <property type="entry name" value="Galactose-binding domain-like"/>
    <property type="match status" value="1"/>
</dbReference>
<dbReference type="InterPro" id="IPR008979">
    <property type="entry name" value="Galactose-bd-like_sf"/>
</dbReference>
<dbReference type="InterPro" id="IPR000421">
    <property type="entry name" value="FA58C"/>
</dbReference>
<protein>
    <recommendedName>
        <fullName evidence="1">F5/8 type C domain-containing protein</fullName>
    </recommendedName>
</protein>
<organism evidence="2 3">
    <name type="scientific">Tritrichomonas musculus</name>
    <dbReference type="NCBI Taxonomy" id="1915356"/>
    <lineage>
        <taxon>Eukaryota</taxon>
        <taxon>Metamonada</taxon>
        <taxon>Parabasalia</taxon>
        <taxon>Tritrichomonadida</taxon>
        <taxon>Tritrichomonadidae</taxon>
        <taxon>Tritrichomonas</taxon>
    </lineage>
</organism>
<comment type="caution">
    <text evidence="2">The sequence shown here is derived from an EMBL/GenBank/DDBJ whole genome shotgun (WGS) entry which is preliminary data.</text>
</comment>
<dbReference type="Proteomes" id="UP001470230">
    <property type="component" value="Unassembled WGS sequence"/>
</dbReference>
<gene>
    <name evidence="2" type="ORF">M9Y10_006862</name>
</gene>
<feature type="domain" description="F5/8 type C" evidence="1">
    <location>
        <begin position="185"/>
        <end position="307"/>
    </location>
</feature>
<keyword evidence="3" id="KW-1185">Reference proteome</keyword>
<sequence length="334" mass="38772">MIEEFTLDNIFAQLQAISQIISKENQSESVTEIFKEMIEFCSENFEELDKDKLKELDSFIVEEILANPKLRVNKEETVLNFVLKMYEKQSCLFQYVLVQNLSLEGLRAFIDAVQLSDINIKTWHNICERLFSEHEETNERYIKQEQNGNIITFECSQDKETFDGIMKYLANQTGGNIHNNGTIKITSNSINTSNQNPQNSVDFDNSENNYCSKDLSDSHICFDFKNRSVQLSNYAIKSRTNGSSSDYTSLKSWVIEASNDNTNWIELDRRDNDKSLNGRGFTKTFTVKNPQTAFYRFIRLRQTGKSWYGGDDKSYHFGITFIEFYGKLQEPAKK</sequence>
<accession>A0ABR2JFU1</accession>
<dbReference type="PANTHER" id="PTHR47457:SF1">
    <property type="entry name" value="BTB DOMAIN-CONTAINING PROTEIN-RELATED"/>
    <property type="match status" value="1"/>
</dbReference>
<dbReference type="Gene3D" id="2.60.120.260">
    <property type="entry name" value="Galactose-binding domain-like"/>
    <property type="match status" value="1"/>
</dbReference>
<evidence type="ECO:0000313" key="2">
    <source>
        <dbReference type="EMBL" id="KAK8876644.1"/>
    </source>
</evidence>
<dbReference type="Pfam" id="PF00754">
    <property type="entry name" value="F5_F8_type_C"/>
    <property type="match status" value="1"/>
</dbReference>
<evidence type="ECO:0000313" key="3">
    <source>
        <dbReference type="Proteomes" id="UP001470230"/>
    </source>
</evidence>
<proteinExistence type="predicted"/>